<dbReference type="VEuPathDB" id="VectorBase:GAUT007180"/>
<keyword evidence="3" id="KW-0732">Signal</keyword>
<name>A0A1A9UJU9_GLOAU</name>
<feature type="compositionally biased region" description="Basic and acidic residues" evidence="2">
    <location>
        <begin position="172"/>
        <end position="206"/>
    </location>
</feature>
<feature type="signal peptide" evidence="3">
    <location>
        <begin position="1"/>
        <end position="24"/>
    </location>
</feature>
<keyword evidence="1" id="KW-0175">Coiled coil</keyword>
<accession>A0A1A9UJU9</accession>
<protein>
    <submittedName>
        <fullName evidence="4">Uncharacterized protein</fullName>
    </submittedName>
</protein>
<evidence type="ECO:0000256" key="1">
    <source>
        <dbReference type="SAM" id="Coils"/>
    </source>
</evidence>
<evidence type="ECO:0000256" key="3">
    <source>
        <dbReference type="SAM" id="SignalP"/>
    </source>
</evidence>
<evidence type="ECO:0000313" key="5">
    <source>
        <dbReference type="Proteomes" id="UP000078200"/>
    </source>
</evidence>
<dbReference type="EnsemblMetazoa" id="GAUT007180-RA">
    <property type="protein sequence ID" value="GAUT007180-PA"/>
    <property type="gene ID" value="GAUT007180"/>
</dbReference>
<feature type="region of interest" description="Disordered" evidence="2">
    <location>
        <begin position="62"/>
        <end position="81"/>
    </location>
</feature>
<evidence type="ECO:0000313" key="4">
    <source>
        <dbReference type="EnsemblMetazoa" id="GAUT007180-PA"/>
    </source>
</evidence>
<keyword evidence="5" id="KW-1185">Reference proteome</keyword>
<feature type="coiled-coil region" evidence="1">
    <location>
        <begin position="211"/>
        <end position="246"/>
    </location>
</feature>
<dbReference type="Proteomes" id="UP000078200">
    <property type="component" value="Unassembled WGS sequence"/>
</dbReference>
<dbReference type="AlphaFoldDB" id="A0A1A9UJU9"/>
<reference evidence="4" key="1">
    <citation type="submission" date="2020-05" db="UniProtKB">
        <authorList>
            <consortium name="EnsemblMetazoa"/>
        </authorList>
    </citation>
    <scope>IDENTIFICATION</scope>
    <source>
        <strain evidence="4">TTRI</strain>
    </source>
</reference>
<dbReference type="STRING" id="7395.A0A1A9UJU9"/>
<feature type="chain" id="PRO_5008398594" evidence="3">
    <location>
        <begin position="25"/>
        <end position="356"/>
    </location>
</feature>
<proteinExistence type="predicted"/>
<organism evidence="4 5">
    <name type="scientific">Glossina austeni</name>
    <name type="common">Savannah tsetse fly</name>
    <dbReference type="NCBI Taxonomy" id="7395"/>
    <lineage>
        <taxon>Eukaryota</taxon>
        <taxon>Metazoa</taxon>
        <taxon>Ecdysozoa</taxon>
        <taxon>Arthropoda</taxon>
        <taxon>Hexapoda</taxon>
        <taxon>Insecta</taxon>
        <taxon>Pterygota</taxon>
        <taxon>Neoptera</taxon>
        <taxon>Endopterygota</taxon>
        <taxon>Diptera</taxon>
        <taxon>Brachycera</taxon>
        <taxon>Muscomorpha</taxon>
        <taxon>Hippoboscoidea</taxon>
        <taxon>Glossinidae</taxon>
        <taxon>Glossina</taxon>
    </lineage>
</organism>
<sequence length="356" mass="43571">MCRYAKSVKIFFILLLVVVHLSVANERELIDKKKKLGKDHRIYQPFVERKLQPLKVQQEKKLQAKSKLKEEKEELKEEKKLEEKQRLEANRKVEEQLQRMEENILKAQRVAETRKQHEQRMQQEIWAQLKQREHQKLEEQKRIEDLKKVEERWKLQEEQQVKELQNIEKMLQRQDQEKEERMQKQLQHELQKKEQPQRGRQEEKPTKYNIDNSLQERAVNAHEQHKQQEQENVKQKQREIKVQLESLNGHLYDYFKKRLQIVENELSYHKLNDLHNQQKRYPQICDKNADAMAPNKRSELSTSEDNFYKNYKNRIDKIDKDLAIGNRKLMSDRLARSFFDWYKNFLHTVKERKASK</sequence>
<evidence type="ECO:0000256" key="2">
    <source>
        <dbReference type="SAM" id="MobiDB-lite"/>
    </source>
</evidence>
<feature type="region of interest" description="Disordered" evidence="2">
    <location>
        <begin position="172"/>
        <end position="210"/>
    </location>
</feature>